<protein>
    <recommendedName>
        <fullName evidence="4">Inositol polyphosphate-related phosphatase domain-containing protein</fullName>
    </recommendedName>
</protein>
<keyword evidence="2" id="KW-0378">Hydrolase</keyword>
<evidence type="ECO:0000256" key="2">
    <source>
        <dbReference type="ARBA" id="ARBA00022801"/>
    </source>
</evidence>
<evidence type="ECO:0000313" key="6">
    <source>
        <dbReference type="Proteomes" id="UP000825935"/>
    </source>
</evidence>
<dbReference type="GO" id="GO:0004439">
    <property type="term" value="F:phosphatidylinositol-4,5-bisphosphate 5-phosphatase activity"/>
    <property type="evidence" value="ECO:0007669"/>
    <property type="project" value="TreeGrafter"/>
</dbReference>
<organism evidence="5 6">
    <name type="scientific">Ceratopteris richardii</name>
    <name type="common">Triangle waterfern</name>
    <dbReference type="NCBI Taxonomy" id="49495"/>
    <lineage>
        <taxon>Eukaryota</taxon>
        <taxon>Viridiplantae</taxon>
        <taxon>Streptophyta</taxon>
        <taxon>Embryophyta</taxon>
        <taxon>Tracheophyta</taxon>
        <taxon>Polypodiopsida</taxon>
        <taxon>Polypodiidae</taxon>
        <taxon>Polypodiales</taxon>
        <taxon>Pteridineae</taxon>
        <taxon>Pteridaceae</taxon>
        <taxon>Parkerioideae</taxon>
        <taxon>Ceratopteris</taxon>
    </lineage>
</organism>
<feature type="domain" description="Inositol polyphosphate-related phosphatase" evidence="4">
    <location>
        <begin position="261"/>
        <end position="549"/>
    </location>
</feature>
<dbReference type="EMBL" id="CM035411">
    <property type="protein sequence ID" value="KAH7435408.1"/>
    <property type="molecule type" value="Genomic_DNA"/>
</dbReference>
<name>A0A8T2UL01_CERRI</name>
<proteinExistence type="inferred from homology"/>
<evidence type="ECO:0000256" key="3">
    <source>
        <dbReference type="SAM" id="MobiDB-lite"/>
    </source>
</evidence>
<dbReference type="GO" id="GO:0034485">
    <property type="term" value="F:phosphatidylinositol-3,4,5-trisphosphate 5-phosphatase activity"/>
    <property type="evidence" value="ECO:0007669"/>
    <property type="project" value="TreeGrafter"/>
</dbReference>
<sequence>MVHASENSKPARLSKLWSTLSLRGWLHSRRQSKRGFFMVDRYSHLEDTETDQSDDEGLLALCSSEKGRHSFSGTELKLFQKSSLLPTPCLMGRHSSATLLPQDSEILRSNLTERRQYKIFVSTWNVGGKPPNDDIALQELLHLEEPADIYVLGFQEVVPLNAGNVLGSENTVPAARWLHLISNALNGNSVAYKGLRRCTSTPSSLWDNTDQTLECSSLKAADDQNGYGVNHNSPCSSKKKVPHSYDEDGPGGRESNAILRNPLLDDAQTYNVELFTTDQKSATAGRDPVLTPSLSTRFGRCKAAELRPRFSLIASKQMVGVFLSIWIRTDLRRHVRNVKVSCVGCGILGYLGNKGSISISISIHQTSFCFVCSHLSSGQKDKDDLKRNSDVADILRRTQFRGSDIDGRELRRESILEHDSIIWLGDLNYRLSLTPSDTRSLLAKKDWSALLLKDELNINRKAGKVFQGWQEGEIAFAPTYKYRANSDCYALDKLKGQKKKLKQRTPAWCDRILWYGNGLTQTAYVRAEARLSDHRPVFALFLADVEALSRAKLKEFLLLTAAKVQAEELLLPTPSQCEEYITSDSLIFSSLPDLTMLPSSHLCGAPIPPHPSPPSPPEVLSEQERDTYTH</sequence>
<feature type="region of interest" description="Disordered" evidence="3">
    <location>
        <begin position="226"/>
        <end position="253"/>
    </location>
</feature>
<dbReference type="GO" id="GO:0046856">
    <property type="term" value="P:phosphatidylinositol dephosphorylation"/>
    <property type="evidence" value="ECO:0007669"/>
    <property type="project" value="InterPro"/>
</dbReference>
<dbReference type="Pfam" id="PF22669">
    <property type="entry name" value="Exo_endo_phos2"/>
    <property type="match status" value="2"/>
</dbReference>
<feature type="region of interest" description="Disordered" evidence="3">
    <location>
        <begin position="602"/>
        <end position="630"/>
    </location>
</feature>
<feature type="compositionally biased region" description="Pro residues" evidence="3">
    <location>
        <begin position="606"/>
        <end position="617"/>
    </location>
</feature>
<dbReference type="Proteomes" id="UP000825935">
    <property type="component" value="Chromosome 6"/>
</dbReference>
<accession>A0A8T2UL01</accession>
<gene>
    <name evidence="5" type="ORF">KP509_06G063500</name>
</gene>
<evidence type="ECO:0000259" key="4">
    <source>
        <dbReference type="SMART" id="SM00128"/>
    </source>
</evidence>
<comment type="caution">
    <text evidence="5">The sequence shown here is derived from an EMBL/GenBank/DDBJ whole genome shotgun (WGS) entry which is preliminary data.</text>
</comment>
<keyword evidence="6" id="KW-1185">Reference proteome</keyword>
<dbReference type="OrthoDB" id="2248459at2759"/>
<reference evidence="5" key="1">
    <citation type="submission" date="2021-08" db="EMBL/GenBank/DDBJ databases">
        <title>WGS assembly of Ceratopteris richardii.</title>
        <authorList>
            <person name="Marchant D.B."/>
            <person name="Chen G."/>
            <person name="Jenkins J."/>
            <person name="Shu S."/>
            <person name="Leebens-Mack J."/>
            <person name="Grimwood J."/>
            <person name="Schmutz J."/>
            <person name="Soltis P."/>
            <person name="Soltis D."/>
            <person name="Chen Z.-H."/>
        </authorList>
    </citation>
    <scope>NUCLEOTIDE SEQUENCE</scope>
    <source>
        <strain evidence="5">Whitten #5841</strain>
        <tissue evidence="5">Leaf</tissue>
    </source>
</reference>
<evidence type="ECO:0000313" key="5">
    <source>
        <dbReference type="EMBL" id="KAH7435408.1"/>
    </source>
</evidence>
<dbReference type="InterPro" id="IPR000300">
    <property type="entry name" value="IPPc"/>
</dbReference>
<dbReference type="PANTHER" id="PTHR45666:SF15">
    <property type="entry name" value="TYPE I INOSITOL POLYPHOSPHATE 5-PHOSPHATASE 8"/>
    <property type="match status" value="1"/>
</dbReference>
<dbReference type="InterPro" id="IPR036691">
    <property type="entry name" value="Endo/exonu/phosph_ase_sf"/>
</dbReference>
<evidence type="ECO:0000256" key="1">
    <source>
        <dbReference type="ARBA" id="ARBA00010768"/>
    </source>
</evidence>
<dbReference type="OMA" id="PENIMAH"/>
<dbReference type="InterPro" id="IPR045849">
    <property type="entry name" value="IP5P_plant"/>
</dbReference>
<dbReference type="SMART" id="SM00128">
    <property type="entry name" value="IPPc"/>
    <property type="match status" value="1"/>
</dbReference>
<dbReference type="Gene3D" id="3.60.10.10">
    <property type="entry name" value="Endonuclease/exonuclease/phosphatase"/>
    <property type="match status" value="2"/>
</dbReference>
<dbReference type="AlphaFoldDB" id="A0A8T2UL01"/>
<comment type="similarity">
    <text evidence="1">Belongs to the inositol polyphosphate 5-phosphatase family.</text>
</comment>
<dbReference type="GO" id="GO:0004445">
    <property type="term" value="F:inositol-polyphosphate 5-phosphatase activity"/>
    <property type="evidence" value="ECO:0007669"/>
    <property type="project" value="InterPro"/>
</dbReference>
<dbReference type="PANTHER" id="PTHR45666">
    <property type="entry name" value="TYPE IV INOSITOL POLYPHOSPHATE 5-PHOSPHATASE 9"/>
    <property type="match status" value="1"/>
</dbReference>
<dbReference type="SUPFAM" id="SSF56219">
    <property type="entry name" value="DNase I-like"/>
    <property type="match status" value="1"/>
</dbReference>